<organism evidence="3 4">
    <name type="scientific">Thalassotalea piscium</name>
    <dbReference type="NCBI Taxonomy" id="1230533"/>
    <lineage>
        <taxon>Bacteria</taxon>
        <taxon>Pseudomonadati</taxon>
        <taxon>Pseudomonadota</taxon>
        <taxon>Gammaproteobacteria</taxon>
        <taxon>Alteromonadales</taxon>
        <taxon>Colwelliaceae</taxon>
        <taxon>Thalassotalea</taxon>
    </lineage>
</organism>
<dbReference type="Proteomes" id="UP000537141">
    <property type="component" value="Unassembled WGS sequence"/>
</dbReference>
<protein>
    <recommendedName>
        <fullName evidence="2">Transposase-like Mu C-terminal domain-containing protein</fullName>
    </recommendedName>
</protein>
<reference evidence="3 4" key="1">
    <citation type="submission" date="2020-08" db="EMBL/GenBank/DDBJ databases">
        <title>Genomic Encyclopedia of Type Strains, Phase IV (KMG-IV): sequencing the most valuable type-strain genomes for metagenomic binning, comparative biology and taxonomic classification.</title>
        <authorList>
            <person name="Goeker M."/>
        </authorList>
    </citation>
    <scope>NUCLEOTIDE SEQUENCE [LARGE SCALE GENOMIC DNA]</scope>
    <source>
        <strain evidence="3 4">DSM 26287</strain>
    </source>
</reference>
<dbReference type="GO" id="GO:0003676">
    <property type="term" value="F:nucleic acid binding"/>
    <property type="evidence" value="ECO:0007669"/>
    <property type="project" value="InterPro"/>
</dbReference>
<evidence type="ECO:0000256" key="1">
    <source>
        <dbReference type="SAM" id="MobiDB-lite"/>
    </source>
</evidence>
<gene>
    <name evidence="3" type="ORF">HNQ55_002007</name>
</gene>
<dbReference type="InterPro" id="IPR015378">
    <property type="entry name" value="Transposase-like_Mu_C"/>
</dbReference>
<accession>A0A7X0NHM6</accession>
<proteinExistence type="predicted"/>
<sequence length="700" mass="80032">MILRKNTVYQVEGARQRVVSILSTRLVLFNIDDPEKSLPYLYCKDTFVDLLNEEIITQVDDPFAQLALKPVEPGSKAEIKRDGRFKVIRALVQHDRFYDSDIRGKLVAEAKEEFGRGEKFIYKWFRRYFERGCVKNALLGDYEATGVAERRYKVKTGRPSGGIRHSKAIIQDEVEEIVKSVIKAHYLDNSKTKPQVYKHLRTILFDPPHCFPGSRIPSEAQLRNYIRKHYSDTNSQLSRLPKKVQNNDAQPITSTAIANVNGPGSRYEFDATIVDIYLTSDYDPSRVLGRPTLYLVVCTYSRMIAGYYIGFEAPSYHAAMQALISAMSDSKIKRAHDLGLDWVTADIWPTIGLCEAIAADRGELMADQTEYLQEQHGMSLETPGPYKAVFRSIGERRFGIVQGGFKDQVDGVVIGSNVKKRGDPDYVDNANMSLDAFERILIALIVHHNQFENLKRTDLPATYPDEVPLKPLNIWQWGQENCTGYMQQIDEVALKVALLPKKEATLSNYGLNIYGLFYRCRAFEELGWFHRKGIGASKRPNKLTVAYDPRCMDRIYIVISEHNDKPLVAELSRQSESWRGQSLHEIKLRKSVRSKTDEDTKEAEDESLSKLQRLFDETNKTQRNAKKSSALIGMSKTERKRGIEDNRDEALRAERAKNPWITPLDEQGGTYTEPYALSESTDDFEDPDILEQLQQRSCYE</sequence>
<dbReference type="RefSeq" id="WP_184424276.1">
    <property type="nucleotide sequence ID" value="NZ_AP027362.1"/>
</dbReference>
<name>A0A7X0NHM6_9GAMM</name>
<evidence type="ECO:0000313" key="3">
    <source>
        <dbReference type="EMBL" id="MBB6543486.1"/>
    </source>
</evidence>
<feature type="region of interest" description="Disordered" evidence="1">
    <location>
        <begin position="613"/>
        <end position="687"/>
    </location>
</feature>
<dbReference type="Pfam" id="PF09299">
    <property type="entry name" value="Mu-transpos_C"/>
    <property type="match status" value="1"/>
</dbReference>
<evidence type="ECO:0000259" key="2">
    <source>
        <dbReference type="Pfam" id="PF09299"/>
    </source>
</evidence>
<dbReference type="EMBL" id="JACHHU010000015">
    <property type="protein sequence ID" value="MBB6543486.1"/>
    <property type="molecule type" value="Genomic_DNA"/>
</dbReference>
<feature type="domain" description="Transposase-like Mu C-terminal" evidence="2">
    <location>
        <begin position="497"/>
        <end position="557"/>
    </location>
</feature>
<keyword evidence="4" id="KW-1185">Reference proteome</keyword>
<dbReference type="AlphaFoldDB" id="A0A7X0NHM6"/>
<dbReference type="InterPro" id="IPR036397">
    <property type="entry name" value="RNaseH_sf"/>
</dbReference>
<comment type="caution">
    <text evidence="3">The sequence shown here is derived from an EMBL/GenBank/DDBJ whole genome shotgun (WGS) entry which is preliminary data.</text>
</comment>
<feature type="compositionally biased region" description="Basic and acidic residues" evidence="1">
    <location>
        <begin position="636"/>
        <end position="657"/>
    </location>
</feature>
<dbReference type="Gene3D" id="3.30.420.10">
    <property type="entry name" value="Ribonuclease H-like superfamily/Ribonuclease H"/>
    <property type="match status" value="1"/>
</dbReference>
<evidence type="ECO:0000313" key="4">
    <source>
        <dbReference type="Proteomes" id="UP000537141"/>
    </source>
</evidence>